<evidence type="ECO:0000256" key="7">
    <source>
        <dbReference type="ARBA" id="ARBA00023049"/>
    </source>
</evidence>
<dbReference type="EMBL" id="GL945017">
    <property type="protein sequence ID" value="EGN56575.1"/>
    <property type="molecule type" value="Genomic_DNA"/>
</dbReference>
<keyword evidence="5" id="KW-0378">Hydrolase</keyword>
<dbReference type="SUPFAM" id="SSF55486">
    <property type="entry name" value="Metalloproteases ('zincins'), catalytic domain"/>
    <property type="match status" value="2"/>
</dbReference>
<keyword evidence="7" id="KW-0482">Metalloprotease</keyword>
<keyword evidence="2" id="KW-0645">Protease</keyword>
<evidence type="ECO:0000313" key="10">
    <source>
        <dbReference type="EMBL" id="EGN56575.1"/>
    </source>
</evidence>
<dbReference type="GO" id="GO:0046872">
    <property type="term" value="F:metal ion binding"/>
    <property type="evidence" value="ECO:0007669"/>
    <property type="project" value="UniProtKB-KW"/>
</dbReference>
<dbReference type="GO" id="GO:0008237">
    <property type="term" value="F:metallopeptidase activity"/>
    <property type="evidence" value="ECO:0007669"/>
    <property type="project" value="UniProtKB-KW"/>
</dbReference>
<keyword evidence="4" id="KW-0732">Signal</keyword>
<dbReference type="eggNOG" id="COG3291">
    <property type="taxonomic scope" value="Bacteria"/>
</dbReference>
<dbReference type="Pfam" id="PF05572">
    <property type="entry name" value="Peptidase_M43"/>
    <property type="match status" value="1"/>
</dbReference>
<name>F8N8K8_9BACT</name>
<reference evidence="11" key="1">
    <citation type="journal article" date="2011" name="Stand. Genomic Sci.">
        <title>Non-contiguous finished genome sequence of the opportunistic oral pathogen Prevotella multisaccharivorax type strain (PPPA20).</title>
        <authorList>
            <person name="Pati A."/>
            <person name="Gronow S."/>
            <person name="Lu M."/>
            <person name="Lapidus A."/>
            <person name="Nolan M."/>
            <person name="Lucas S."/>
            <person name="Hammon N."/>
            <person name="Deshpande S."/>
            <person name="Cheng J.F."/>
            <person name="Tapia R."/>
            <person name="Han C."/>
            <person name="Goodwin L."/>
            <person name="Pitluck S."/>
            <person name="Liolios K."/>
            <person name="Pagani I."/>
            <person name="Mavromatis K."/>
            <person name="Mikhailova N."/>
            <person name="Huntemann M."/>
            <person name="Chen A."/>
            <person name="Palaniappan K."/>
            <person name="Land M."/>
            <person name="Hauser L."/>
            <person name="Detter J.C."/>
            <person name="Brambilla E.M."/>
            <person name="Rohde M."/>
            <person name="Goker M."/>
            <person name="Woyke T."/>
            <person name="Bristow J."/>
            <person name="Eisen J.A."/>
            <person name="Markowitz V."/>
            <person name="Hugenholtz P."/>
            <person name="Kyrpides N.C."/>
            <person name="Klenk H.P."/>
            <person name="Ivanova N."/>
        </authorList>
    </citation>
    <scope>NUCLEOTIDE SEQUENCE [LARGE SCALE GENOMIC DNA]</scope>
    <source>
        <strain evidence="11">DSM 17128</strain>
    </source>
</reference>
<dbReference type="Proteomes" id="UP000002772">
    <property type="component" value="Unassembled WGS sequence"/>
</dbReference>
<dbReference type="PANTHER" id="PTHR47466">
    <property type="match status" value="1"/>
</dbReference>
<dbReference type="AlphaFoldDB" id="F8N8K8"/>
<dbReference type="STRING" id="688246.Premu_1135"/>
<evidence type="ECO:0000256" key="8">
    <source>
        <dbReference type="ARBA" id="ARBA00023157"/>
    </source>
</evidence>
<keyword evidence="6" id="KW-0862">Zinc</keyword>
<feature type="domain" description="Peptidase M43 pregnancy-associated plasma-A" evidence="9">
    <location>
        <begin position="242"/>
        <end position="358"/>
    </location>
</feature>
<evidence type="ECO:0000259" key="9">
    <source>
        <dbReference type="Pfam" id="PF05572"/>
    </source>
</evidence>
<gene>
    <name evidence="10" type="ORF">Premu_1135</name>
</gene>
<dbReference type="GO" id="GO:0006508">
    <property type="term" value="P:proteolysis"/>
    <property type="evidence" value="ECO:0007669"/>
    <property type="project" value="UniProtKB-KW"/>
</dbReference>
<evidence type="ECO:0000256" key="5">
    <source>
        <dbReference type="ARBA" id="ARBA00022801"/>
    </source>
</evidence>
<dbReference type="InterPro" id="IPR023852">
    <property type="entry name" value="Metalloproteinase_lipop_BF0631"/>
</dbReference>
<dbReference type="Gene3D" id="3.40.390.10">
    <property type="entry name" value="Collagenase (Catalytic Domain)"/>
    <property type="match status" value="1"/>
</dbReference>
<keyword evidence="11" id="KW-1185">Reference proteome</keyword>
<evidence type="ECO:0000256" key="1">
    <source>
        <dbReference type="ARBA" id="ARBA00008721"/>
    </source>
</evidence>
<dbReference type="NCBIfam" id="TIGR03952">
    <property type="entry name" value="metzin_BF0631"/>
    <property type="match status" value="1"/>
</dbReference>
<dbReference type="InterPro" id="IPR024079">
    <property type="entry name" value="MetalloPept_cat_dom_sf"/>
</dbReference>
<evidence type="ECO:0000313" key="11">
    <source>
        <dbReference type="Proteomes" id="UP000002772"/>
    </source>
</evidence>
<evidence type="ECO:0000256" key="6">
    <source>
        <dbReference type="ARBA" id="ARBA00022833"/>
    </source>
</evidence>
<evidence type="ECO:0000256" key="3">
    <source>
        <dbReference type="ARBA" id="ARBA00022723"/>
    </source>
</evidence>
<evidence type="ECO:0000256" key="4">
    <source>
        <dbReference type="ARBA" id="ARBA00022729"/>
    </source>
</evidence>
<dbReference type="InterPro" id="IPR008754">
    <property type="entry name" value="Peptidase_M43"/>
</dbReference>
<sequence length="391" mass="44673">MQVQEDMIMSKYTILLLFTVLLWAACSSSEEIANGSKATNTTKEVDTTELNDSYIYELPVIFHVLYNNENDPSQYIPYQRLSNLLQYINEVYQGGIYGQSENVNIKFVLATTDESGRRLAHPGVDYVKYTDEYPIDVQKFMTDNTGTNVKYIWEPNNYINIMMFNFKATHNGQTTLGISHMPQSVKGDHELEGLETLSTSNVKKTNLRFAYCSAINSLYANTAPGGGYYQSDRYTSPTHTMQTYTSTDIVITLAHELGHYLGLFHVFTERRGGNGNDSVEPVDSCADTDYCADTHSYNRYEYEEYLKYEIQNQQKYLEPLLKRNACDSAQYQAEDIMDYSVSLGFKITPQQKQRIRHVLYYSPLIPGPKKYRTTRAGTINGPVDIKITTIK</sequence>
<dbReference type="HOGENOM" id="CLU_050644_0_0_10"/>
<organism evidence="10 11">
    <name type="scientific">Hallella multisaccharivorax DSM 17128</name>
    <dbReference type="NCBI Taxonomy" id="688246"/>
    <lineage>
        <taxon>Bacteria</taxon>
        <taxon>Pseudomonadati</taxon>
        <taxon>Bacteroidota</taxon>
        <taxon>Bacteroidia</taxon>
        <taxon>Bacteroidales</taxon>
        <taxon>Prevotellaceae</taxon>
        <taxon>Hallella</taxon>
    </lineage>
</organism>
<comment type="similarity">
    <text evidence="1">Belongs to the peptidase M43B family.</text>
</comment>
<dbReference type="PANTHER" id="PTHR47466:SF1">
    <property type="entry name" value="METALLOPROTEASE MEP1 (AFU_ORTHOLOGUE AFUA_1G07730)-RELATED"/>
    <property type="match status" value="1"/>
</dbReference>
<evidence type="ECO:0000256" key="2">
    <source>
        <dbReference type="ARBA" id="ARBA00022670"/>
    </source>
</evidence>
<protein>
    <recommendedName>
        <fullName evidence="9">Peptidase M43 pregnancy-associated plasma-A domain-containing protein</fullName>
    </recommendedName>
</protein>
<keyword evidence="8" id="KW-1015">Disulfide bond</keyword>
<accession>F8N8K8</accession>
<proteinExistence type="inferred from homology"/>
<keyword evidence="3" id="KW-0479">Metal-binding</keyword>